<dbReference type="KEGG" id="mcub:MCBB_0867"/>
<evidence type="ECO:0000313" key="1">
    <source>
        <dbReference type="EMBL" id="SCG85431.1"/>
    </source>
</evidence>
<dbReference type="EMBL" id="LT607756">
    <property type="protein sequence ID" value="SCG85431.1"/>
    <property type="molecule type" value="Genomic_DNA"/>
</dbReference>
<organism evidence="1 2">
    <name type="scientific">Methanobacterium congolense</name>
    <dbReference type="NCBI Taxonomy" id="118062"/>
    <lineage>
        <taxon>Archaea</taxon>
        <taxon>Methanobacteriati</taxon>
        <taxon>Methanobacteriota</taxon>
        <taxon>Methanomada group</taxon>
        <taxon>Methanobacteria</taxon>
        <taxon>Methanobacteriales</taxon>
        <taxon>Methanobacteriaceae</taxon>
        <taxon>Methanobacterium</taxon>
    </lineage>
</organism>
<protein>
    <submittedName>
        <fullName evidence="1">Conserved protein</fullName>
    </submittedName>
</protein>
<dbReference type="Gene3D" id="3.10.590.10">
    <property type="entry name" value="ph1033 like domains"/>
    <property type="match status" value="1"/>
</dbReference>
<reference evidence="1 2" key="1">
    <citation type="submission" date="2016-08" db="EMBL/GenBank/DDBJ databases">
        <authorList>
            <person name="Seilhamer J.J."/>
        </authorList>
    </citation>
    <scope>NUCLEOTIDE SEQUENCE [LARGE SCALE GENOMIC DNA]</scope>
    <source>
        <strain evidence="1">Buetzberg</strain>
    </source>
</reference>
<keyword evidence="2" id="KW-1185">Reference proteome</keyword>
<dbReference type="STRING" id="118062.MCBB_0867"/>
<dbReference type="InterPro" id="IPR015947">
    <property type="entry name" value="PUA-like_sf"/>
</dbReference>
<dbReference type="AlphaFoldDB" id="A0A1D3L1C9"/>
<name>A0A1D3L1C9_9EURY</name>
<proteinExistence type="predicted"/>
<dbReference type="Proteomes" id="UP000094707">
    <property type="component" value="Chromosome I"/>
</dbReference>
<dbReference type="SUPFAM" id="SSF88697">
    <property type="entry name" value="PUA domain-like"/>
    <property type="match status" value="1"/>
</dbReference>
<accession>A0A1D3L1C9</accession>
<evidence type="ECO:0000313" key="2">
    <source>
        <dbReference type="Proteomes" id="UP000094707"/>
    </source>
</evidence>
<gene>
    <name evidence="1" type="ORF">MCBB_0867</name>
</gene>
<sequence length="272" mass="32307">MCFIDEFRGGGSINQNRLNDRENVSHEPRYWVHKFDKGLLRQLDRSKTLGSEKKHSKTLKDIKANDKIILFSTLDLDKQKNIRFIAYTMVKEAYLDNKTIYNHYCSPKKLKLKGMKYFTDPLVAKDMANDLEFVKNKEKPANDFKSEYKEITEEDFKAILRKVSLTKEYPAYFENVSFTMEDFLLNSINGLYNVIKRTEKRNQFEIKSFIKLLKKLLNEYGISKSYDEIEEFYARNAWKLGFKHNPSRDPDKFVALYNRLGKKRNFSYISLE</sequence>